<name>A0A250XD88_9CHLO</name>
<accession>A0A250XD88</accession>
<evidence type="ECO:0000256" key="1">
    <source>
        <dbReference type="ARBA" id="ARBA00004123"/>
    </source>
</evidence>
<organism evidence="5 6">
    <name type="scientific">Chlamydomonas eustigma</name>
    <dbReference type="NCBI Taxonomy" id="1157962"/>
    <lineage>
        <taxon>Eukaryota</taxon>
        <taxon>Viridiplantae</taxon>
        <taxon>Chlorophyta</taxon>
        <taxon>core chlorophytes</taxon>
        <taxon>Chlorophyceae</taxon>
        <taxon>CS clade</taxon>
        <taxon>Chlamydomonadales</taxon>
        <taxon>Chlamydomonadaceae</taxon>
        <taxon>Chlamydomonas</taxon>
    </lineage>
</organism>
<reference evidence="5 6" key="1">
    <citation type="submission" date="2017-08" db="EMBL/GenBank/DDBJ databases">
        <title>Acidophilic green algal genome provides insights into adaptation to an acidic environment.</title>
        <authorList>
            <person name="Hirooka S."/>
            <person name="Hirose Y."/>
            <person name="Kanesaki Y."/>
            <person name="Higuchi S."/>
            <person name="Fujiwara T."/>
            <person name="Onuma R."/>
            <person name="Era A."/>
            <person name="Ohbayashi R."/>
            <person name="Uzuka A."/>
            <person name="Nozaki H."/>
            <person name="Yoshikawa H."/>
            <person name="Miyagishima S.Y."/>
        </authorList>
    </citation>
    <scope>NUCLEOTIDE SEQUENCE [LARGE SCALE GENOMIC DNA]</scope>
    <source>
        <strain evidence="5 6">NIES-2499</strain>
    </source>
</reference>
<dbReference type="GO" id="GO:0036396">
    <property type="term" value="C:RNA N6-methyladenosine methyltransferase complex"/>
    <property type="evidence" value="ECO:0007669"/>
    <property type="project" value="TreeGrafter"/>
</dbReference>
<evidence type="ECO:0000256" key="3">
    <source>
        <dbReference type="PROSITE-ProRule" id="PRU00489"/>
    </source>
</evidence>
<comment type="similarity">
    <text evidence="3">Belongs to the MT-A70-like family.</text>
</comment>
<dbReference type="STRING" id="1157962.A0A250XD88"/>
<dbReference type="InterPro" id="IPR029063">
    <property type="entry name" value="SAM-dependent_MTases_sf"/>
</dbReference>
<protein>
    <submittedName>
        <fullName evidence="5">Uncharacterized protein</fullName>
    </submittedName>
</protein>
<dbReference type="PROSITE" id="PS51143">
    <property type="entry name" value="MT_A70"/>
    <property type="match status" value="1"/>
</dbReference>
<dbReference type="GO" id="GO:0003729">
    <property type="term" value="F:mRNA binding"/>
    <property type="evidence" value="ECO:0007669"/>
    <property type="project" value="TreeGrafter"/>
</dbReference>
<gene>
    <name evidence="5" type="ORF">CEUSTIGMA_g8155.t1</name>
</gene>
<dbReference type="PANTHER" id="PTHR13107:SF0">
    <property type="entry name" value="N6-ADENOSINE-METHYLTRANSFERASE NON-CATALYTIC SUBUNIT"/>
    <property type="match status" value="1"/>
</dbReference>
<proteinExistence type="inferred from homology"/>
<comment type="caution">
    <text evidence="5">The sequence shown here is derived from an EMBL/GenBank/DDBJ whole genome shotgun (WGS) entry which is preliminary data.</text>
</comment>
<comment type="subcellular location">
    <subcellularLocation>
        <location evidence="1">Nucleus</location>
    </subcellularLocation>
</comment>
<dbReference type="PANTHER" id="PTHR13107">
    <property type="entry name" value="N6-ADENOSINE-METHYLTRANSFERASE NON-CATALYTIC SUBUNIT"/>
    <property type="match status" value="1"/>
</dbReference>
<sequence length="490" mass="54731">MFGRVIHIIQLGRIFIEGVAGRGMQPQPFMMGMMNGMQPMMPDMSGMMNMGPMMGGMLAPRPPGMPPNGFDPMPNMMGAPGQLMQGPMQGTMQPMMMSAGPRPPGVPFDPKFGMAGVSQGTGGIRPPPPRQDQQQRQDHSSSGRTNVPMRGRYGAIIPPGSAGPLISSRTDHASNDYCQHFVDTGQRPQNFLLDSTVIDERYSEYPQMRELMHLKEAHIAKHATPPYYLRADLRALKLSVETFGTKFDSILVDPPWEEYVRRAPGLLKDPEYWAWKEIMALEIENIADTPSFIFLWCGSAEGLEAGRHCLNKWGFRRCEDICWVKTNKEHPNKKLSAVHQELNSVLVHTKEHCLMGIKGNVRRGLDGQVIHANCDTDIIVGEEPPLGSTAKPEEMYGIIERFCNGRRRLELFGEEHNIRPGWVTVGRSLPTSNFNPAVYSSHFKYHDGTPYTENRNPNGKLPLVSPNLLPMHEGIEDLRPKSPPQGSGRK</sequence>
<dbReference type="EMBL" id="BEGY01000056">
    <property type="protein sequence ID" value="GAX80720.1"/>
    <property type="molecule type" value="Genomic_DNA"/>
</dbReference>
<dbReference type="Proteomes" id="UP000232323">
    <property type="component" value="Unassembled WGS sequence"/>
</dbReference>
<evidence type="ECO:0000313" key="6">
    <source>
        <dbReference type="Proteomes" id="UP000232323"/>
    </source>
</evidence>
<dbReference type="Pfam" id="PF05063">
    <property type="entry name" value="MT-A70"/>
    <property type="match status" value="1"/>
</dbReference>
<evidence type="ECO:0000256" key="4">
    <source>
        <dbReference type="SAM" id="MobiDB-lite"/>
    </source>
</evidence>
<dbReference type="SUPFAM" id="SSF53335">
    <property type="entry name" value="S-adenosyl-L-methionine-dependent methyltransferases"/>
    <property type="match status" value="1"/>
</dbReference>
<dbReference type="PROSITE" id="PS51592">
    <property type="entry name" value="SAM_MTA70L_2"/>
    <property type="match status" value="1"/>
</dbReference>
<evidence type="ECO:0000256" key="2">
    <source>
        <dbReference type="ARBA" id="ARBA00023242"/>
    </source>
</evidence>
<dbReference type="GO" id="GO:0005634">
    <property type="term" value="C:nucleus"/>
    <property type="evidence" value="ECO:0007669"/>
    <property type="project" value="UniProtKB-SubCell"/>
</dbReference>
<dbReference type="OrthoDB" id="14833at2759"/>
<evidence type="ECO:0000313" key="5">
    <source>
        <dbReference type="EMBL" id="GAX80720.1"/>
    </source>
</evidence>
<keyword evidence="6" id="KW-1185">Reference proteome</keyword>
<dbReference type="InterPro" id="IPR007757">
    <property type="entry name" value="MT-A70-like"/>
</dbReference>
<dbReference type="AlphaFoldDB" id="A0A250XD88"/>
<keyword evidence="2" id="KW-0539">Nucleus</keyword>
<feature type="region of interest" description="Disordered" evidence="4">
    <location>
        <begin position="112"/>
        <end position="170"/>
    </location>
</feature>
<dbReference type="InterPro" id="IPR045123">
    <property type="entry name" value="METTL14-like"/>
</dbReference>